<evidence type="ECO:0000313" key="1">
    <source>
        <dbReference type="EMBL" id="CAL1542414.1"/>
    </source>
</evidence>
<sequence>MNSILHIRCYMMLPDAVVSYGLMALIFISGVHTDENAPQIVKNCLERIDACNKIATTDDEIIQKKPEIVGCFTSFKCSDGKDDLRAKAMLELGERIALADSEDIPTQLFFPIPDVTDKSSNLAVIISFSYKTLVASTVAVFLLA</sequence>
<proteinExistence type="predicted"/>
<accession>A0AAV2I8X2</accession>
<organism evidence="1 2">
    <name type="scientific">Lymnaea stagnalis</name>
    <name type="common">Great pond snail</name>
    <name type="synonym">Helix stagnalis</name>
    <dbReference type="NCBI Taxonomy" id="6523"/>
    <lineage>
        <taxon>Eukaryota</taxon>
        <taxon>Metazoa</taxon>
        <taxon>Spiralia</taxon>
        <taxon>Lophotrochozoa</taxon>
        <taxon>Mollusca</taxon>
        <taxon>Gastropoda</taxon>
        <taxon>Heterobranchia</taxon>
        <taxon>Euthyneura</taxon>
        <taxon>Panpulmonata</taxon>
        <taxon>Hygrophila</taxon>
        <taxon>Lymnaeoidea</taxon>
        <taxon>Lymnaeidae</taxon>
        <taxon>Lymnaea</taxon>
    </lineage>
</organism>
<protein>
    <submittedName>
        <fullName evidence="1">Uncharacterized protein</fullName>
    </submittedName>
</protein>
<name>A0AAV2I8X2_LYMST</name>
<evidence type="ECO:0000313" key="2">
    <source>
        <dbReference type="Proteomes" id="UP001497497"/>
    </source>
</evidence>
<dbReference type="AlphaFoldDB" id="A0AAV2I8X2"/>
<dbReference type="EMBL" id="CAXITT010000483">
    <property type="protein sequence ID" value="CAL1542414.1"/>
    <property type="molecule type" value="Genomic_DNA"/>
</dbReference>
<dbReference type="Proteomes" id="UP001497497">
    <property type="component" value="Unassembled WGS sequence"/>
</dbReference>
<comment type="caution">
    <text evidence="1">The sequence shown here is derived from an EMBL/GenBank/DDBJ whole genome shotgun (WGS) entry which is preliminary data.</text>
</comment>
<reference evidence="1 2" key="1">
    <citation type="submission" date="2024-04" db="EMBL/GenBank/DDBJ databases">
        <authorList>
            <consortium name="Genoscope - CEA"/>
            <person name="William W."/>
        </authorList>
    </citation>
    <scope>NUCLEOTIDE SEQUENCE [LARGE SCALE GENOMIC DNA]</scope>
</reference>
<keyword evidence="2" id="KW-1185">Reference proteome</keyword>
<gene>
    <name evidence="1" type="ORF">GSLYS_00016008001</name>
</gene>